<gene>
    <name evidence="1" type="ORF">LTR37_007901</name>
</gene>
<sequence>MQFLSIVFTAAMATCTLAQKTVTRCGTTDPPETMKFALDQAAFRGGGVFRNGTRNVETYAHVVTTQAKEGTYTQQQIQSQIEVMNSAYGPSGFQFNLVDVDFTANNEWAAAGQATQTELEMKTALHQGSYESLNLYFLSDLGGGLLGFCYFPLENPTDNDLTLDGCVNIAGSLPDANELPDYALGLTTVHETGHWLGLFHVFQGNSCSGQGDYISDTPAQLSPTEGCPAQADTCPGSPGQDNIHNYMDYSYDECLDSFSRQQGQRMFTVFDQYRAGK</sequence>
<dbReference type="Proteomes" id="UP001281147">
    <property type="component" value="Unassembled WGS sequence"/>
</dbReference>
<accession>A0ACC3NF52</accession>
<name>A0ACC3NF52_9PEZI</name>
<protein>
    <submittedName>
        <fullName evidence="1">Uncharacterized protein</fullName>
    </submittedName>
</protein>
<keyword evidence="2" id="KW-1185">Reference proteome</keyword>
<evidence type="ECO:0000313" key="2">
    <source>
        <dbReference type="Proteomes" id="UP001281147"/>
    </source>
</evidence>
<organism evidence="1 2">
    <name type="scientific">Vermiconidia calcicola</name>
    <dbReference type="NCBI Taxonomy" id="1690605"/>
    <lineage>
        <taxon>Eukaryota</taxon>
        <taxon>Fungi</taxon>
        <taxon>Dikarya</taxon>
        <taxon>Ascomycota</taxon>
        <taxon>Pezizomycotina</taxon>
        <taxon>Dothideomycetes</taxon>
        <taxon>Dothideomycetidae</taxon>
        <taxon>Mycosphaerellales</taxon>
        <taxon>Extremaceae</taxon>
        <taxon>Vermiconidia</taxon>
    </lineage>
</organism>
<proteinExistence type="predicted"/>
<evidence type="ECO:0000313" key="1">
    <source>
        <dbReference type="EMBL" id="KAK3714315.1"/>
    </source>
</evidence>
<dbReference type="EMBL" id="JAUTXU010000056">
    <property type="protein sequence ID" value="KAK3714315.1"/>
    <property type="molecule type" value="Genomic_DNA"/>
</dbReference>
<reference evidence="1" key="1">
    <citation type="submission" date="2023-07" db="EMBL/GenBank/DDBJ databases">
        <title>Black Yeasts Isolated from many extreme environments.</title>
        <authorList>
            <person name="Coleine C."/>
            <person name="Stajich J.E."/>
            <person name="Selbmann L."/>
        </authorList>
    </citation>
    <scope>NUCLEOTIDE SEQUENCE</scope>
    <source>
        <strain evidence="1">CCFEE 5714</strain>
    </source>
</reference>
<comment type="caution">
    <text evidence="1">The sequence shown here is derived from an EMBL/GenBank/DDBJ whole genome shotgun (WGS) entry which is preliminary data.</text>
</comment>